<feature type="compositionally biased region" description="Low complexity" evidence="2">
    <location>
        <begin position="1025"/>
        <end position="1041"/>
    </location>
</feature>
<feature type="domain" description="Telomerase activating protein Est1-like N-terminal" evidence="4">
    <location>
        <begin position="92"/>
        <end position="207"/>
    </location>
</feature>
<dbReference type="PANTHER" id="PTHR15696">
    <property type="entry name" value="SMG-7 SUPPRESSOR WITH MORPHOLOGICAL EFFECT ON GENITALIA PROTEIN 7"/>
    <property type="match status" value="1"/>
</dbReference>
<keyword evidence="6" id="KW-1185">Reference proteome</keyword>
<dbReference type="Gene3D" id="1.25.40.10">
    <property type="entry name" value="Tetratricopeptide repeat domain"/>
    <property type="match status" value="1"/>
</dbReference>
<feature type="compositionally biased region" description="Polar residues" evidence="2">
    <location>
        <begin position="832"/>
        <end position="862"/>
    </location>
</feature>
<comment type="subcellular location">
    <subcellularLocation>
        <location evidence="1">Nucleus</location>
    </subcellularLocation>
</comment>
<feature type="domain" description="DNA/RNA-binding" evidence="3">
    <location>
        <begin position="218"/>
        <end position="498"/>
    </location>
</feature>
<dbReference type="Pfam" id="PF10373">
    <property type="entry name" value="EST1_DNA_bind"/>
    <property type="match status" value="1"/>
</dbReference>
<keyword evidence="1" id="KW-0539">Nucleus</keyword>
<dbReference type="InterPro" id="IPR018834">
    <property type="entry name" value="DNA/RNA-bd_Est1-type"/>
</dbReference>
<evidence type="ECO:0000313" key="6">
    <source>
        <dbReference type="Proteomes" id="UP001201980"/>
    </source>
</evidence>
<sequence length="1145" mass="125893">MATVAKDQEKVTQAWTYDSPSLPQKGDNILLMINRATRAARAATVKKLAELGECLPDAVDGVFEAVEKSLAEFRLGCVTTIFLDIEFAHQKDVEDSLWTTQTRINQSYRTALKHLRKTKANVVRNKVERRYLGYLKTSQQFYKAYIQRLASRYIIPEIEEICLSLGLEPLPEKERVDPVAINVDGNISKSCYNTLIHMGDLSRYRYQQSHKGIESGTTYYTLAQKLKPENGMAHHQMGVLYNEQGRHLEITYHFYRAAVCKEPHIHAIKNLQVEFNRALDNDFLQRRGGNNSSFEVLKSWFVRLHANFHRGQKFAEYEELENEVVHRLKLALKSNDASNAILQMLLVNFAAYHKAQKSLSDEWTVTSSQFCQFALRLIVRTTLSLSEAIHAEIINLVDDRKRLSPDGSNRSGETFNPVLIKLLPLFRLTCVWLAYHHVDIAKHQEHLEPYIEDMYRLVAKAQTSFANAFDERCPDPANLAPYLLAEDQETLGFLPMENDKVFYGLRFHFDRGGKRKPFARKGAQEPATQENWWRVRDILNCGLFLVADPKIPLQLASVKGVGEMIYTDDTPVLEAEPSPVAEKTGAFDEALDLMRQRPQSQSQEQLGIDVPTMQSPHNAATIPSNDVSPYAAQRSAQSPAAPMGLHPSARIPSQHSTVPMESPQVMHTPSPMPTRAPTLATEETDESLENQMVNMVDDLVAGGATDQPQPSQDSSSYDLGDTTRELLSKLKSPDKAFPQLPQMPWNFYLNNPSNPTFSAQSSQFAQGQPRNPDVYQQIYGGAAAFGSSRKAQGLSSPGWTSTQVKTMGSPSQWGSSQAHAQSTSAQGVPKLQSPSNAWDPNKDSQSQIKGQAQKMPTQPQTATREDKALSKSPETGGLGVPGYDSKAGAHIRKSSQGEYETLYQRLVGMTSAEPPAQKSPTNLSFGSSHAPVTSLGQAAQQQRRQSGLSPSYDPQLAGLRPTPLAQQSHQQTTGMSPVGNYQQESKGMGFPPSNGSASLKPNNQWPQYGPQSYNMSSLNKASVRTATTTSGPAPTTGAGASYYSGTTATAAVLGELGSAFPASGSSSIWGSTLETGGRGYDTETATAATSACGRMGVTAAHAGASSWGGARASFQEGYTAYGHGHHYSTRGAPGMERRQQQMGEK</sequence>
<reference evidence="5" key="1">
    <citation type="submission" date="2022-07" db="EMBL/GenBank/DDBJ databases">
        <title>Draft genome sequence of Zalerion maritima ATCC 34329, a (micro)plastics degrading marine fungus.</title>
        <authorList>
            <person name="Paco A."/>
            <person name="Goncalves M.F.M."/>
            <person name="Rocha-Santos T.A.P."/>
            <person name="Alves A."/>
        </authorList>
    </citation>
    <scope>NUCLEOTIDE SEQUENCE</scope>
    <source>
        <strain evidence="5">ATCC 34329</strain>
    </source>
</reference>
<keyword evidence="1" id="KW-0866">Nonsense-mediated mRNA decay</keyword>
<evidence type="ECO:0000256" key="1">
    <source>
        <dbReference type="RuleBase" id="RU369098"/>
    </source>
</evidence>
<dbReference type="Pfam" id="PF10374">
    <property type="entry name" value="EST1"/>
    <property type="match status" value="1"/>
</dbReference>
<dbReference type="AlphaFoldDB" id="A0AAD5WQ93"/>
<evidence type="ECO:0000313" key="5">
    <source>
        <dbReference type="EMBL" id="KAJ2899101.1"/>
    </source>
</evidence>
<dbReference type="InterPro" id="IPR045153">
    <property type="entry name" value="Est1/Ebs1-like"/>
</dbReference>
<feature type="compositionally biased region" description="Low complexity" evidence="2">
    <location>
        <begin position="815"/>
        <end position="826"/>
    </location>
</feature>
<organism evidence="5 6">
    <name type="scientific">Zalerion maritima</name>
    <dbReference type="NCBI Taxonomy" id="339359"/>
    <lineage>
        <taxon>Eukaryota</taxon>
        <taxon>Fungi</taxon>
        <taxon>Dikarya</taxon>
        <taxon>Ascomycota</taxon>
        <taxon>Pezizomycotina</taxon>
        <taxon>Sordariomycetes</taxon>
        <taxon>Lulworthiomycetidae</taxon>
        <taxon>Lulworthiales</taxon>
        <taxon>Lulworthiaceae</taxon>
        <taxon>Zalerion</taxon>
    </lineage>
</organism>
<dbReference type="InterPro" id="IPR011990">
    <property type="entry name" value="TPR-like_helical_dom_sf"/>
</dbReference>
<dbReference type="SUPFAM" id="SSF48452">
    <property type="entry name" value="TPR-like"/>
    <property type="match status" value="1"/>
</dbReference>
<feature type="region of interest" description="Disordered" evidence="2">
    <location>
        <begin position="613"/>
        <end position="683"/>
    </location>
</feature>
<accession>A0AAD5WQ93</accession>
<gene>
    <name evidence="5" type="ORF">MKZ38_003407</name>
</gene>
<name>A0AAD5WQ93_9PEZI</name>
<feature type="compositionally biased region" description="Polar residues" evidence="2">
    <location>
        <begin position="993"/>
        <end position="1024"/>
    </location>
</feature>
<comment type="function">
    <text evidence="1">Plays a role in nonsense-mediated mRNA decay.</text>
</comment>
<feature type="compositionally biased region" description="Polar residues" evidence="2">
    <location>
        <begin position="918"/>
        <end position="931"/>
    </location>
</feature>
<dbReference type="EMBL" id="JAKWBI020000207">
    <property type="protein sequence ID" value="KAJ2899101.1"/>
    <property type="molecule type" value="Genomic_DNA"/>
</dbReference>
<proteinExistence type="predicted"/>
<feature type="compositionally biased region" description="Low complexity" evidence="2">
    <location>
        <begin position="628"/>
        <end position="642"/>
    </location>
</feature>
<comment type="caution">
    <text evidence="5">The sequence shown here is derived from an EMBL/GenBank/DDBJ whole genome shotgun (WGS) entry which is preliminary data.</text>
</comment>
<dbReference type="InterPro" id="IPR019458">
    <property type="entry name" value="Est1-like_N"/>
</dbReference>
<feature type="region of interest" description="Disordered" evidence="2">
    <location>
        <begin position="912"/>
        <end position="1041"/>
    </location>
</feature>
<dbReference type="PANTHER" id="PTHR15696:SF36">
    <property type="entry name" value="NONSENSE-MEDIATED MRNA DECAY FACTOR"/>
    <property type="match status" value="1"/>
</dbReference>
<evidence type="ECO:0000259" key="3">
    <source>
        <dbReference type="Pfam" id="PF10373"/>
    </source>
</evidence>
<feature type="compositionally biased region" description="Polar residues" evidence="2">
    <location>
        <begin position="964"/>
        <end position="985"/>
    </location>
</feature>
<protein>
    <recommendedName>
        <fullName evidence="1">Nonsense-mediated mRNA decay factor</fullName>
    </recommendedName>
</protein>
<feature type="compositionally biased region" description="Low complexity" evidence="2">
    <location>
        <begin position="934"/>
        <end position="948"/>
    </location>
</feature>
<feature type="compositionally biased region" description="Polar residues" evidence="2">
    <location>
        <begin position="789"/>
        <end position="814"/>
    </location>
</feature>
<feature type="compositionally biased region" description="Polar residues" evidence="2">
    <location>
        <begin position="613"/>
        <end position="627"/>
    </location>
</feature>
<evidence type="ECO:0000259" key="4">
    <source>
        <dbReference type="Pfam" id="PF10374"/>
    </source>
</evidence>
<dbReference type="GO" id="GO:0005634">
    <property type="term" value="C:nucleus"/>
    <property type="evidence" value="ECO:0007669"/>
    <property type="project" value="UniProtKB-SubCell"/>
</dbReference>
<feature type="compositionally biased region" description="Basic and acidic residues" evidence="2">
    <location>
        <begin position="1135"/>
        <end position="1145"/>
    </location>
</feature>
<feature type="region of interest" description="Disordered" evidence="2">
    <location>
        <begin position="788"/>
        <end position="893"/>
    </location>
</feature>
<dbReference type="GO" id="GO:0000184">
    <property type="term" value="P:nuclear-transcribed mRNA catabolic process, nonsense-mediated decay"/>
    <property type="evidence" value="ECO:0007669"/>
    <property type="project" value="UniProtKB-KW"/>
</dbReference>
<evidence type="ECO:0000256" key="2">
    <source>
        <dbReference type="SAM" id="MobiDB-lite"/>
    </source>
</evidence>
<dbReference type="Proteomes" id="UP001201980">
    <property type="component" value="Unassembled WGS sequence"/>
</dbReference>
<feature type="region of interest" description="Disordered" evidence="2">
    <location>
        <begin position="1122"/>
        <end position="1145"/>
    </location>
</feature>